<reference evidence="5" key="1">
    <citation type="journal article" date="2017" name="Toxicon">
        <title>Venom-gland transcriptomics and venom proteomics of the Hentz striped scorpion (Centruroides hentzi; Buthidae) reveal high toxin diversity in a harmless member of a lethal family.</title>
        <authorList>
            <person name="Ward M.J."/>
            <person name="Ellsworth S.A."/>
            <person name="Rokyta D.R."/>
        </authorList>
    </citation>
    <scope>NUCLEOTIDE SEQUENCE</scope>
    <source>
        <tissue evidence="5">Venom gland</tissue>
    </source>
</reference>
<protein>
    <submittedName>
        <fullName evidence="5">Sodium Channel blocker</fullName>
    </submittedName>
</protein>
<evidence type="ECO:0000256" key="4">
    <source>
        <dbReference type="SAM" id="SignalP"/>
    </source>
</evidence>
<dbReference type="Gene3D" id="3.30.30.10">
    <property type="entry name" value="Knottin, scorpion toxin-like"/>
    <property type="match status" value="1"/>
</dbReference>
<evidence type="ECO:0000256" key="1">
    <source>
        <dbReference type="ARBA" id="ARBA00004613"/>
    </source>
</evidence>
<dbReference type="GO" id="GO:0019871">
    <property type="term" value="F:sodium channel inhibitor activity"/>
    <property type="evidence" value="ECO:0007669"/>
    <property type="project" value="InterPro"/>
</dbReference>
<keyword evidence="5" id="KW-0813">Transport</keyword>
<keyword evidence="2" id="KW-0964">Secreted</keyword>
<keyword evidence="4" id="KW-0732">Signal</keyword>
<dbReference type="GO" id="GO:0034220">
    <property type="term" value="P:monoatomic ion transmembrane transport"/>
    <property type="evidence" value="ECO:0007669"/>
    <property type="project" value="UniProtKB-KW"/>
</dbReference>
<evidence type="ECO:0000256" key="2">
    <source>
        <dbReference type="ARBA" id="ARBA00022525"/>
    </source>
</evidence>
<evidence type="ECO:0000313" key="5">
    <source>
        <dbReference type="EMBL" id="MBW20233.1"/>
    </source>
</evidence>
<feature type="chain" id="PRO_5014346978" evidence="4">
    <location>
        <begin position="23"/>
        <end position="87"/>
    </location>
</feature>
<dbReference type="AlphaFoldDB" id="A0A2I9LPC9"/>
<dbReference type="InterPro" id="IPR003614">
    <property type="entry name" value="Knottins"/>
</dbReference>
<dbReference type="Pfam" id="PF00537">
    <property type="entry name" value="Toxin_3"/>
    <property type="match status" value="1"/>
</dbReference>
<accession>A0A2I9LPC9</accession>
<sequence length="87" mass="10124">MKSLKFYIILILFSIFVHEVNTVQKILDGYYLSDEDGLFVSCKNKYDEYFCLGKCVDNGAKDGYCVGHSFVCFCKHEVDYPPNHFLF</sequence>
<dbReference type="SUPFAM" id="SSF57095">
    <property type="entry name" value="Scorpion toxin-like"/>
    <property type="match status" value="1"/>
</dbReference>
<organism evidence="5">
    <name type="scientific">Centruroides hentzi</name>
    <dbReference type="NCBI Taxonomy" id="88313"/>
    <lineage>
        <taxon>Eukaryota</taxon>
        <taxon>Metazoa</taxon>
        <taxon>Ecdysozoa</taxon>
        <taxon>Arthropoda</taxon>
        <taxon>Chelicerata</taxon>
        <taxon>Arachnida</taxon>
        <taxon>Scorpiones</taxon>
        <taxon>Buthida</taxon>
        <taxon>Buthoidea</taxon>
        <taxon>Buthidae</taxon>
        <taxon>Centruroides</taxon>
    </lineage>
</organism>
<dbReference type="GO" id="GO:0005576">
    <property type="term" value="C:extracellular region"/>
    <property type="evidence" value="ECO:0007669"/>
    <property type="project" value="UniProtKB-SubCell"/>
</dbReference>
<feature type="signal peptide" evidence="4">
    <location>
        <begin position="1"/>
        <end position="22"/>
    </location>
</feature>
<dbReference type="CDD" id="cd00107">
    <property type="entry name" value="Knot1"/>
    <property type="match status" value="1"/>
</dbReference>
<name>A0A2I9LPC9_9SCOR</name>
<keyword evidence="3" id="KW-1015">Disulfide bond</keyword>
<dbReference type="InterPro" id="IPR002061">
    <property type="entry name" value="Scorpion_toxinL/defensin"/>
</dbReference>
<dbReference type="EMBL" id="GFWZ01000243">
    <property type="protein sequence ID" value="MBW20233.1"/>
    <property type="molecule type" value="Transcribed_RNA"/>
</dbReference>
<keyword evidence="5" id="KW-0407">Ion channel</keyword>
<dbReference type="InterPro" id="IPR036574">
    <property type="entry name" value="Scorpion_toxin-like_sf"/>
</dbReference>
<evidence type="ECO:0000256" key="3">
    <source>
        <dbReference type="ARBA" id="ARBA00023157"/>
    </source>
</evidence>
<comment type="subcellular location">
    <subcellularLocation>
        <location evidence="1">Secreted</location>
    </subcellularLocation>
</comment>
<dbReference type="GO" id="GO:0006952">
    <property type="term" value="P:defense response"/>
    <property type="evidence" value="ECO:0007669"/>
    <property type="project" value="InterPro"/>
</dbReference>
<proteinExistence type="predicted"/>
<keyword evidence="5" id="KW-0406">Ion transport</keyword>